<dbReference type="PANTHER" id="PTHR41328:SF2">
    <property type="entry name" value="TERMINASE SMALL SUBUNIT"/>
    <property type="match status" value="1"/>
</dbReference>
<accession>A0A6I6SMM7</accession>
<dbReference type="Pfam" id="PF03592">
    <property type="entry name" value="Terminase_2"/>
    <property type="match status" value="1"/>
</dbReference>
<name>A0A6I6SMM7_9GAMM</name>
<gene>
    <name evidence="3" type="ORF">EKK97_13965</name>
</gene>
<dbReference type="InterPro" id="IPR005335">
    <property type="entry name" value="Terminase_ssu"/>
</dbReference>
<dbReference type="EMBL" id="CP035042">
    <property type="protein sequence ID" value="QHC50471.1"/>
    <property type="molecule type" value="Genomic_DNA"/>
</dbReference>
<keyword evidence="4" id="KW-1185">Reference proteome</keyword>
<reference evidence="3 4" key="1">
    <citation type="submission" date="2019-01" db="EMBL/GenBank/DDBJ databases">
        <title>Complete genome of a denitifying bacterium Halomons sp. BC-M4-5.</title>
        <authorList>
            <person name="Wang L."/>
            <person name="Shao Z."/>
        </authorList>
    </citation>
    <scope>NUCLEOTIDE SEQUENCE [LARGE SCALE GENOMIC DNA]</scope>
    <source>
        <strain evidence="3 4">BC-M4-5</strain>
    </source>
</reference>
<dbReference type="Gene3D" id="1.10.10.1400">
    <property type="entry name" value="Terminase, small subunit, N-terminal DNA-binding domain, HTH motif"/>
    <property type="match status" value="1"/>
</dbReference>
<keyword evidence="2" id="KW-0231">Viral genome packaging</keyword>
<protein>
    <submittedName>
        <fullName evidence="3">Terminase small subunit</fullName>
    </submittedName>
</protein>
<dbReference type="InterPro" id="IPR038713">
    <property type="entry name" value="Terminase_Gp1_N_sf"/>
</dbReference>
<dbReference type="KEGG" id="htx:EKK97_13965"/>
<sequence length="189" mass="21155">MTKTAEAVELTPKQSRFVDEYLVDQNATKAAERAGYSAKTAYSQGQRLLKNVEIRRRVDDGLLKQQERTQITSDDVLQQLGRLGFSDIRKLFTPAGQLRSVADLPDDIAAAIASIEVVTKTIPGMGDEEPEVEYIHKIKLTDKVKPLELIGKHMKMFTERHEHSAPGGGPIQHEHKVTKEEIDDFISGF</sequence>
<dbReference type="AlphaFoldDB" id="A0A6I6SMM7"/>
<evidence type="ECO:0000256" key="1">
    <source>
        <dbReference type="ARBA" id="ARBA00022612"/>
    </source>
</evidence>
<organism evidence="3 4">
    <name type="scientific">Billgrantia tianxiuensis</name>
    <dbReference type="NCBI Taxonomy" id="2497861"/>
    <lineage>
        <taxon>Bacteria</taxon>
        <taxon>Pseudomonadati</taxon>
        <taxon>Pseudomonadota</taxon>
        <taxon>Gammaproteobacteria</taxon>
        <taxon>Oceanospirillales</taxon>
        <taxon>Halomonadaceae</taxon>
        <taxon>Billgrantia</taxon>
    </lineage>
</organism>
<evidence type="ECO:0000256" key="2">
    <source>
        <dbReference type="ARBA" id="ARBA00023219"/>
    </source>
</evidence>
<proteinExistence type="predicted"/>
<evidence type="ECO:0000313" key="4">
    <source>
        <dbReference type="Proteomes" id="UP000464013"/>
    </source>
</evidence>
<dbReference type="InterPro" id="IPR052404">
    <property type="entry name" value="SPP1-like_terminase"/>
</dbReference>
<dbReference type="RefSeq" id="WP_159552752.1">
    <property type="nucleotide sequence ID" value="NZ_CP035042.1"/>
</dbReference>
<dbReference type="Proteomes" id="UP000464013">
    <property type="component" value="Chromosome"/>
</dbReference>
<dbReference type="PANTHER" id="PTHR41328">
    <property type="entry name" value="TERMINASE SMALL SUBUNIT-RELATED"/>
    <property type="match status" value="1"/>
</dbReference>
<dbReference type="OrthoDB" id="8227562at2"/>
<keyword evidence="1" id="KW-1188">Viral release from host cell</keyword>
<dbReference type="GO" id="GO:0051276">
    <property type="term" value="P:chromosome organization"/>
    <property type="evidence" value="ECO:0007669"/>
    <property type="project" value="InterPro"/>
</dbReference>
<evidence type="ECO:0000313" key="3">
    <source>
        <dbReference type="EMBL" id="QHC50471.1"/>
    </source>
</evidence>